<evidence type="ECO:0000256" key="4">
    <source>
        <dbReference type="ARBA" id="ARBA00022741"/>
    </source>
</evidence>
<gene>
    <name evidence="7" type="ORF">METZ01_LOCUS335404</name>
</gene>
<evidence type="ECO:0000256" key="5">
    <source>
        <dbReference type="ARBA" id="ARBA00022842"/>
    </source>
</evidence>
<dbReference type="EMBL" id="UINC01113137">
    <property type="protein sequence ID" value="SVC82550.1"/>
    <property type="molecule type" value="Genomic_DNA"/>
</dbReference>
<dbReference type="InterPro" id="IPR013650">
    <property type="entry name" value="ATP-grasp_succ-CoA_synth-type"/>
</dbReference>
<keyword evidence="5" id="KW-0460">Magnesium</keyword>
<dbReference type="Pfam" id="PF08442">
    <property type="entry name" value="ATP-grasp_2"/>
    <property type="match status" value="1"/>
</dbReference>
<dbReference type="InterPro" id="IPR016102">
    <property type="entry name" value="Succinyl-CoA_synth-like"/>
</dbReference>
<dbReference type="SUPFAM" id="SSF52210">
    <property type="entry name" value="Succinyl-CoA synthetase domains"/>
    <property type="match status" value="1"/>
</dbReference>
<dbReference type="SUPFAM" id="SSF56059">
    <property type="entry name" value="Glutathione synthetase ATP-binding domain-like"/>
    <property type="match status" value="1"/>
</dbReference>
<dbReference type="PROSITE" id="PS50975">
    <property type="entry name" value="ATP_GRASP"/>
    <property type="match status" value="1"/>
</dbReference>
<dbReference type="InterPro" id="IPR011761">
    <property type="entry name" value="ATP-grasp"/>
</dbReference>
<sequence length="282" mass="30679">MRIHEYQAKEILSNFGIKIPMGGNAKNPEEAFDLAVELGGRCVVKAQVYSGGRGKAGGVKLVEKAEESKVEASRLIGSRLYTGQSGPNGLLVSSVLIEEPVNIAGEIYISILPNPETETHIVMLSNFGGVDIEELAEKSPEKIKRCEIDPVYGLMDYQARDLIYAAGIDIGKRKALFQVLSRMYEIYSKYYCSLIEINPLAITDIGDLVAADAKILFDDDALYKNNELLELRDILQEDPLESIAREHNISYVKLDGDVGCLVNGAGLAMATMDVTTSSGSGP</sequence>
<dbReference type="GO" id="GO:0004775">
    <property type="term" value="F:succinate-CoA ligase (ADP-forming) activity"/>
    <property type="evidence" value="ECO:0007669"/>
    <property type="project" value="TreeGrafter"/>
</dbReference>
<dbReference type="FunFam" id="3.30.470.20:FF:000002">
    <property type="entry name" value="Succinate--CoA ligase [ADP-forming] subunit beta"/>
    <property type="match status" value="1"/>
</dbReference>
<keyword evidence="3" id="KW-0479">Metal-binding</keyword>
<dbReference type="Gene3D" id="3.40.50.261">
    <property type="entry name" value="Succinyl-CoA synthetase domains"/>
    <property type="match status" value="1"/>
</dbReference>
<feature type="domain" description="ATP-grasp" evidence="6">
    <location>
        <begin position="9"/>
        <end position="54"/>
    </location>
</feature>
<dbReference type="GO" id="GO:0005524">
    <property type="term" value="F:ATP binding"/>
    <property type="evidence" value="ECO:0007669"/>
    <property type="project" value="InterPro"/>
</dbReference>
<dbReference type="PANTHER" id="PTHR11815:SF10">
    <property type="entry name" value="SUCCINATE--COA LIGASE [GDP-FORMING] SUBUNIT BETA, MITOCHONDRIAL"/>
    <property type="match status" value="1"/>
</dbReference>
<dbReference type="AlphaFoldDB" id="A0A382QC42"/>
<dbReference type="GO" id="GO:0006099">
    <property type="term" value="P:tricarboxylic acid cycle"/>
    <property type="evidence" value="ECO:0007669"/>
    <property type="project" value="TreeGrafter"/>
</dbReference>
<evidence type="ECO:0000256" key="1">
    <source>
        <dbReference type="ARBA" id="ARBA00001946"/>
    </source>
</evidence>
<dbReference type="Gene3D" id="3.30.1490.20">
    <property type="entry name" value="ATP-grasp fold, A domain"/>
    <property type="match status" value="1"/>
</dbReference>
<accession>A0A382QC42</accession>
<name>A0A382QC42_9ZZZZ</name>
<evidence type="ECO:0000259" key="6">
    <source>
        <dbReference type="PROSITE" id="PS50975"/>
    </source>
</evidence>
<keyword evidence="4" id="KW-0547">Nucleotide-binding</keyword>
<evidence type="ECO:0000313" key="7">
    <source>
        <dbReference type="EMBL" id="SVC82550.1"/>
    </source>
</evidence>
<feature type="non-terminal residue" evidence="7">
    <location>
        <position position="282"/>
    </location>
</feature>
<evidence type="ECO:0000256" key="2">
    <source>
        <dbReference type="ARBA" id="ARBA00022598"/>
    </source>
</evidence>
<dbReference type="PANTHER" id="PTHR11815">
    <property type="entry name" value="SUCCINYL-COA SYNTHETASE BETA CHAIN"/>
    <property type="match status" value="1"/>
</dbReference>
<dbReference type="Gene3D" id="3.30.470.20">
    <property type="entry name" value="ATP-grasp fold, B domain"/>
    <property type="match status" value="1"/>
</dbReference>
<dbReference type="InterPro" id="IPR013815">
    <property type="entry name" value="ATP_grasp_subdomain_1"/>
</dbReference>
<reference evidence="7" key="1">
    <citation type="submission" date="2018-05" db="EMBL/GenBank/DDBJ databases">
        <authorList>
            <person name="Lanie J.A."/>
            <person name="Ng W.-L."/>
            <person name="Kazmierczak K.M."/>
            <person name="Andrzejewski T.M."/>
            <person name="Davidsen T.M."/>
            <person name="Wayne K.J."/>
            <person name="Tettelin H."/>
            <person name="Glass J.I."/>
            <person name="Rusch D."/>
            <person name="Podicherti R."/>
            <person name="Tsui H.-C.T."/>
            <person name="Winkler M.E."/>
        </authorList>
    </citation>
    <scope>NUCLEOTIDE SEQUENCE</scope>
</reference>
<dbReference type="GO" id="GO:0042709">
    <property type="term" value="C:succinate-CoA ligase complex"/>
    <property type="evidence" value="ECO:0007669"/>
    <property type="project" value="TreeGrafter"/>
</dbReference>
<proteinExistence type="predicted"/>
<dbReference type="GO" id="GO:0046872">
    <property type="term" value="F:metal ion binding"/>
    <property type="evidence" value="ECO:0007669"/>
    <property type="project" value="UniProtKB-KW"/>
</dbReference>
<keyword evidence="2" id="KW-0436">Ligase</keyword>
<dbReference type="FunFam" id="3.30.1490.20:FF:000002">
    <property type="entry name" value="Succinate--CoA ligase [ADP-forming] subunit beta"/>
    <property type="match status" value="1"/>
</dbReference>
<comment type="cofactor">
    <cofactor evidence="1">
        <name>Mg(2+)</name>
        <dbReference type="ChEBI" id="CHEBI:18420"/>
    </cofactor>
</comment>
<dbReference type="GO" id="GO:0005829">
    <property type="term" value="C:cytosol"/>
    <property type="evidence" value="ECO:0007669"/>
    <property type="project" value="TreeGrafter"/>
</dbReference>
<dbReference type="GO" id="GO:0006104">
    <property type="term" value="P:succinyl-CoA metabolic process"/>
    <property type="evidence" value="ECO:0007669"/>
    <property type="project" value="TreeGrafter"/>
</dbReference>
<organism evidence="7">
    <name type="scientific">marine metagenome</name>
    <dbReference type="NCBI Taxonomy" id="408172"/>
    <lineage>
        <taxon>unclassified sequences</taxon>
        <taxon>metagenomes</taxon>
        <taxon>ecological metagenomes</taxon>
    </lineage>
</organism>
<evidence type="ECO:0000256" key="3">
    <source>
        <dbReference type="ARBA" id="ARBA00022723"/>
    </source>
</evidence>
<protein>
    <recommendedName>
        <fullName evidence="6">ATP-grasp domain-containing protein</fullName>
    </recommendedName>
</protein>